<dbReference type="PROSITE" id="PS50937">
    <property type="entry name" value="HTH_MERR_2"/>
    <property type="match status" value="1"/>
</dbReference>
<evidence type="ECO:0000313" key="9">
    <source>
        <dbReference type="Proteomes" id="UP001235874"/>
    </source>
</evidence>
<feature type="coiled-coil region" evidence="5">
    <location>
        <begin position="306"/>
        <end position="333"/>
    </location>
</feature>
<dbReference type="InterPro" id="IPR009061">
    <property type="entry name" value="DNA-bd_dom_put_sf"/>
</dbReference>
<dbReference type="GO" id="GO:0003677">
    <property type="term" value="F:DNA binding"/>
    <property type="evidence" value="ECO:0007669"/>
    <property type="project" value="UniProtKB-KW"/>
</dbReference>
<evidence type="ECO:0000256" key="6">
    <source>
        <dbReference type="SAM" id="MobiDB-lite"/>
    </source>
</evidence>
<dbReference type="InterPro" id="IPR047057">
    <property type="entry name" value="MerR_fam"/>
</dbReference>
<keyword evidence="1" id="KW-0678">Repressor</keyword>
<proteinExistence type="predicted"/>
<dbReference type="GO" id="GO:0003700">
    <property type="term" value="F:DNA-binding transcription factor activity"/>
    <property type="evidence" value="ECO:0007669"/>
    <property type="project" value="InterPro"/>
</dbReference>
<evidence type="ECO:0000256" key="3">
    <source>
        <dbReference type="ARBA" id="ARBA00023125"/>
    </source>
</evidence>
<evidence type="ECO:0000256" key="2">
    <source>
        <dbReference type="ARBA" id="ARBA00023015"/>
    </source>
</evidence>
<protein>
    <submittedName>
        <fullName evidence="8">MerR family transcriptional regulator</fullName>
    </submittedName>
</protein>
<keyword evidence="5" id="KW-0175">Coiled coil</keyword>
<dbReference type="KEGG" id="mprn:Q3V37_10215"/>
<dbReference type="Pfam" id="PF13411">
    <property type="entry name" value="MerR_1"/>
    <property type="match status" value="1"/>
</dbReference>
<dbReference type="Proteomes" id="UP001235874">
    <property type="component" value="Chromosome"/>
</dbReference>
<dbReference type="PROSITE" id="PS00552">
    <property type="entry name" value="HTH_MERR_1"/>
    <property type="match status" value="1"/>
</dbReference>
<evidence type="ECO:0000256" key="1">
    <source>
        <dbReference type="ARBA" id="ARBA00022491"/>
    </source>
</evidence>
<evidence type="ECO:0000259" key="7">
    <source>
        <dbReference type="PROSITE" id="PS50937"/>
    </source>
</evidence>
<dbReference type="SUPFAM" id="SSF46955">
    <property type="entry name" value="Putative DNA-binding domain"/>
    <property type="match status" value="1"/>
</dbReference>
<gene>
    <name evidence="8" type="ORF">Q3V37_10215</name>
</gene>
<sequence length="363" mass="38691">MVASLLDRLKAADQRHAGNRNTDTTAAVASIRNMGYVDGDGLRLASGTRVRAYRRMVTDEHPAAGDTWVPESCRLPTFEQPVRLAEFDKFFAESVRRLDRPSARHLRLHLTGTAEAEHAARDLSARESACCSFFTFDVTRHGPDAVTFDVQVPESRVGILDALSNRVRAAGRATPDGTPSAEPSTHAPDGTPPPESSAQAPDAAAAPDSSAPTPADPPATTRPRDGLRSGQLADAAGVNPQTLRYYERRGLLAAPRRSPGGHRLYPAESVTRIRVIKTAQRLGFTLDEVTDLLSAGRRPHARTGLSARATAKLAEVERRLADLTAVRDSLLAAISAGCDDLVACAGSACCPLPFAEAQPAPRG</sequence>
<keyword evidence="4" id="KW-0804">Transcription</keyword>
<keyword evidence="9" id="KW-1185">Reference proteome</keyword>
<organism evidence="8 9">
    <name type="scientific">Micromonospora profundi</name>
    <dbReference type="NCBI Taxonomy" id="1420889"/>
    <lineage>
        <taxon>Bacteria</taxon>
        <taxon>Bacillati</taxon>
        <taxon>Actinomycetota</taxon>
        <taxon>Actinomycetes</taxon>
        <taxon>Micromonosporales</taxon>
        <taxon>Micromonosporaceae</taxon>
        <taxon>Micromonospora</taxon>
    </lineage>
</organism>
<dbReference type="EMBL" id="CP130472">
    <property type="protein sequence ID" value="WLS47565.1"/>
    <property type="molecule type" value="Genomic_DNA"/>
</dbReference>
<keyword evidence="3" id="KW-0238">DNA-binding</keyword>
<name>A0AAJ6L439_9ACTN</name>
<evidence type="ECO:0000256" key="4">
    <source>
        <dbReference type="ARBA" id="ARBA00023163"/>
    </source>
</evidence>
<dbReference type="PRINTS" id="PR00040">
    <property type="entry name" value="HTHMERR"/>
</dbReference>
<reference evidence="8 9" key="1">
    <citation type="submission" date="2023-07" db="EMBL/GenBank/DDBJ databases">
        <title>Micromonospora profundi TRM 95458 converts glycerol to a new osmotic compound.</title>
        <authorList>
            <person name="Lu D."/>
        </authorList>
    </citation>
    <scope>NUCLEOTIDE SEQUENCE [LARGE SCALE GENOMIC DNA]</scope>
    <source>
        <strain evidence="8 9">TRM95458</strain>
    </source>
</reference>
<accession>A0AAJ6L439</accession>
<evidence type="ECO:0000313" key="8">
    <source>
        <dbReference type="EMBL" id="WLS47565.1"/>
    </source>
</evidence>
<evidence type="ECO:0000256" key="5">
    <source>
        <dbReference type="SAM" id="Coils"/>
    </source>
</evidence>
<feature type="domain" description="HTH merR-type" evidence="7">
    <location>
        <begin position="226"/>
        <end position="295"/>
    </location>
</feature>
<dbReference type="RefSeq" id="WP_245241377.1">
    <property type="nucleotide sequence ID" value="NZ_CP130472.1"/>
</dbReference>
<dbReference type="PANTHER" id="PTHR30204:SF69">
    <property type="entry name" value="MERR-FAMILY TRANSCRIPTIONAL REGULATOR"/>
    <property type="match status" value="1"/>
</dbReference>
<dbReference type="SMART" id="SM00422">
    <property type="entry name" value="HTH_MERR"/>
    <property type="match status" value="1"/>
</dbReference>
<dbReference type="Gene3D" id="1.10.1660.10">
    <property type="match status" value="1"/>
</dbReference>
<dbReference type="AlphaFoldDB" id="A0AAJ6L439"/>
<dbReference type="InterPro" id="IPR000551">
    <property type="entry name" value="MerR-type_HTH_dom"/>
</dbReference>
<dbReference type="PANTHER" id="PTHR30204">
    <property type="entry name" value="REDOX-CYCLING DRUG-SENSING TRANSCRIPTIONAL ACTIVATOR SOXR"/>
    <property type="match status" value="1"/>
</dbReference>
<feature type="region of interest" description="Disordered" evidence="6">
    <location>
        <begin position="169"/>
        <end position="240"/>
    </location>
</feature>
<keyword evidence="2" id="KW-0805">Transcription regulation</keyword>
<feature type="compositionally biased region" description="Low complexity" evidence="6">
    <location>
        <begin position="196"/>
        <end position="221"/>
    </location>
</feature>